<dbReference type="GO" id="GO:0005524">
    <property type="term" value="F:ATP binding"/>
    <property type="evidence" value="ECO:0007669"/>
    <property type="project" value="UniProtKB-KW"/>
</dbReference>
<evidence type="ECO:0000313" key="5">
    <source>
        <dbReference type="EMBL" id="SIT78044.1"/>
    </source>
</evidence>
<dbReference type="InterPro" id="IPR017871">
    <property type="entry name" value="ABC_transporter-like_CS"/>
</dbReference>
<keyword evidence="6" id="KW-1185">Reference proteome</keyword>
<evidence type="ECO:0000256" key="2">
    <source>
        <dbReference type="ARBA" id="ARBA00022741"/>
    </source>
</evidence>
<dbReference type="PROSITE" id="PS50893">
    <property type="entry name" value="ABC_TRANSPORTER_2"/>
    <property type="match status" value="1"/>
</dbReference>
<keyword evidence="1" id="KW-0813">Transport</keyword>
<dbReference type="EMBL" id="FTPS01000001">
    <property type="protein sequence ID" value="SIT78044.1"/>
    <property type="molecule type" value="Genomic_DNA"/>
</dbReference>
<dbReference type="AlphaFoldDB" id="A0A1R3WLA6"/>
<dbReference type="STRING" id="515897.SAMN05421849_0882"/>
<dbReference type="OrthoDB" id="9787227at2"/>
<dbReference type="InterPro" id="IPR015854">
    <property type="entry name" value="ABC_transpr_LolD-like"/>
</dbReference>
<organism evidence="5 6">
    <name type="scientific">Pontibaca methylaminivorans</name>
    <dbReference type="NCBI Taxonomy" id="515897"/>
    <lineage>
        <taxon>Bacteria</taxon>
        <taxon>Pseudomonadati</taxon>
        <taxon>Pseudomonadota</taxon>
        <taxon>Alphaproteobacteria</taxon>
        <taxon>Rhodobacterales</taxon>
        <taxon>Roseobacteraceae</taxon>
        <taxon>Pontibaca</taxon>
    </lineage>
</organism>
<feature type="domain" description="ABC transporter" evidence="4">
    <location>
        <begin position="3"/>
        <end position="218"/>
    </location>
</feature>
<name>A0A1R3WLA6_9RHOB</name>
<evidence type="ECO:0000313" key="6">
    <source>
        <dbReference type="Proteomes" id="UP000192455"/>
    </source>
</evidence>
<dbReference type="PANTHER" id="PTHR24220:SF659">
    <property type="entry name" value="TRANSPORTER, PUTATIVE-RELATED"/>
    <property type="match status" value="1"/>
</dbReference>
<sequence length="218" mass="23326">MLLEIQSLTKRYPGSDGARPVLRDVSLSLDAGETLALTGESGSGKSTLLHLIGALDDFDAGEIRLAGQALSGLGESARAALRRDVVALVFQQFNLVPSLTVAQNLAFHARLAGRLDAAWVRELTGRLGLDGLETRWPEQLSGGQQQRVAIGRALAMRPRLLLADEPTGNLDEATSDMVLSLMLDLVEQSGAALFLVTHSERIAGRVRRRAHLSNGTIA</sequence>
<gene>
    <name evidence="5" type="ORF">SAMN05421849_0882</name>
</gene>
<dbReference type="Pfam" id="PF00005">
    <property type="entry name" value="ABC_tran"/>
    <property type="match status" value="1"/>
</dbReference>
<proteinExistence type="predicted"/>
<dbReference type="Proteomes" id="UP000192455">
    <property type="component" value="Unassembled WGS sequence"/>
</dbReference>
<dbReference type="InterPro" id="IPR003593">
    <property type="entry name" value="AAA+_ATPase"/>
</dbReference>
<keyword evidence="3 5" id="KW-0067">ATP-binding</keyword>
<evidence type="ECO:0000256" key="1">
    <source>
        <dbReference type="ARBA" id="ARBA00022448"/>
    </source>
</evidence>
<dbReference type="InterPro" id="IPR017911">
    <property type="entry name" value="MacB-like_ATP-bd"/>
</dbReference>
<accession>A0A1R3WLA6</accession>
<dbReference type="SUPFAM" id="SSF52540">
    <property type="entry name" value="P-loop containing nucleoside triphosphate hydrolases"/>
    <property type="match status" value="1"/>
</dbReference>
<keyword evidence="2" id="KW-0547">Nucleotide-binding</keyword>
<dbReference type="RefSeq" id="WP_076647903.1">
    <property type="nucleotide sequence ID" value="NZ_FTPS01000001.1"/>
</dbReference>
<dbReference type="PANTHER" id="PTHR24220">
    <property type="entry name" value="IMPORT ATP-BINDING PROTEIN"/>
    <property type="match status" value="1"/>
</dbReference>
<dbReference type="GO" id="GO:0005886">
    <property type="term" value="C:plasma membrane"/>
    <property type="evidence" value="ECO:0007669"/>
    <property type="project" value="TreeGrafter"/>
</dbReference>
<dbReference type="SMART" id="SM00382">
    <property type="entry name" value="AAA"/>
    <property type="match status" value="1"/>
</dbReference>
<evidence type="ECO:0000256" key="3">
    <source>
        <dbReference type="ARBA" id="ARBA00022840"/>
    </source>
</evidence>
<dbReference type="PROSITE" id="PS00211">
    <property type="entry name" value="ABC_TRANSPORTER_1"/>
    <property type="match status" value="1"/>
</dbReference>
<dbReference type="InterPro" id="IPR003439">
    <property type="entry name" value="ABC_transporter-like_ATP-bd"/>
</dbReference>
<dbReference type="Gene3D" id="3.40.50.300">
    <property type="entry name" value="P-loop containing nucleotide triphosphate hydrolases"/>
    <property type="match status" value="1"/>
</dbReference>
<dbReference type="CDD" id="cd03255">
    <property type="entry name" value="ABC_MJ0796_LolCDE_FtsE"/>
    <property type="match status" value="1"/>
</dbReference>
<dbReference type="GO" id="GO:0022857">
    <property type="term" value="F:transmembrane transporter activity"/>
    <property type="evidence" value="ECO:0007669"/>
    <property type="project" value="TreeGrafter"/>
</dbReference>
<dbReference type="GO" id="GO:0016887">
    <property type="term" value="F:ATP hydrolysis activity"/>
    <property type="evidence" value="ECO:0007669"/>
    <property type="project" value="InterPro"/>
</dbReference>
<reference evidence="5 6" key="1">
    <citation type="submission" date="2017-01" db="EMBL/GenBank/DDBJ databases">
        <authorList>
            <person name="Mah S.A."/>
            <person name="Swanson W.J."/>
            <person name="Moy G.W."/>
            <person name="Vacquier V.D."/>
        </authorList>
    </citation>
    <scope>NUCLEOTIDE SEQUENCE [LARGE SCALE GENOMIC DNA]</scope>
    <source>
        <strain evidence="5 6">DSM 21219</strain>
    </source>
</reference>
<evidence type="ECO:0000259" key="4">
    <source>
        <dbReference type="PROSITE" id="PS50893"/>
    </source>
</evidence>
<protein>
    <submittedName>
        <fullName evidence="5">Putative ABC transport system ATP-binding protein</fullName>
    </submittedName>
</protein>
<dbReference type="InterPro" id="IPR027417">
    <property type="entry name" value="P-loop_NTPase"/>
</dbReference>